<dbReference type="Gene3D" id="3.10.450.620">
    <property type="entry name" value="JHP933, nucleotidyltransferase-like core domain"/>
    <property type="match status" value="1"/>
</dbReference>
<evidence type="ECO:0000256" key="1">
    <source>
        <dbReference type="SAM" id="Coils"/>
    </source>
</evidence>
<keyword evidence="1" id="KW-0175">Coiled coil</keyword>
<sequence>MKDLIQSRLETKYNIKNAEDELNALKEITQEIALYSLKRAGFFEKACFLGGTCLRIVHSLDRFSEDLDFSTREVDRDFKLDTYLEKVMDIMNPYGYDLDVNDNDLDGKSVQSRFLKDDSIKKVLTFKYKQDMRQKIKIKVEIDTEPPAGAVEKPEFIDFPDEFQIMAYDIPSLMSGKMHALLCRDYDKGRDWYDFAWYVKNGIKPNQTLLSNALKQMGPWKDQDININSEFINKILTDKINSLNWNEIREDVRMFLSIEKAESLELWSKDFFISKVRKLQLT</sequence>
<proteinExistence type="predicted"/>
<reference evidence="3" key="1">
    <citation type="journal article" date="2017" name="Proc. Natl. Acad. Sci. U.S.A.">
        <title>Simulation of Deepwater Horizon oil plume reveals substrate specialization within a complex community of hydrocarbon-degraders.</title>
        <authorList>
            <person name="Hu P."/>
            <person name="Dubinsky E.A."/>
            <person name="Probst A.J."/>
            <person name="Wang J."/>
            <person name="Sieber C.M.K."/>
            <person name="Tom L.M."/>
            <person name="Gardinali P."/>
            <person name="Banfield J.F."/>
            <person name="Atlas R.M."/>
            <person name="Andersen G.L."/>
        </authorList>
    </citation>
    <scope>NUCLEOTIDE SEQUENCE [LARGE SCALE GENOMIC DNA]</scope>
</reference>
<accession>A0A1Y5F534</accession>
<gene>
    <name evidence="2" type="ORF">A9Q84_14765</name>
</gene>
<feature type="coiled-coil region" evidence="1">
    <location>
        <begin position="1"/>
        <end position="28"/>
    </location>
</feature>
<protein>
    <recommendedName>
        <fullName evidence="4">Nucleotidyl transferase AbiEii/AbiGii toxin family protein</fullName>
    </recommendedName>
</protein>
<evidence type="ECO:0000313" key="2">
    <source>
        <dbReference type="EMBL" id="OUR95761.1"/>
    </source>
</evidence>
<dbReference type="EMBL" id="MAAO01000007">
    <property type="protein sequence ID" value="OUR95761.1"/>
    <property type="molecule type" value="Genomic_DNA"/>
</dbReference>
<evidence type="ECO:0008006" key="4">
    <source>
        <dbReference type="Google" id="ProtNLM"/>
    </source>
</evidence>
<name>A0A1Y5F534_9BACT</name>
<organism evidence="2 3">
    <name type="scientific">Halobacteriovorax marinus</name>
    <dbReference type="NCBI Taxonomy" id="97084"/>
    <lineage>
        <taxon>Bacteria</taxon>
        <taxon>Pseudomonadati</taxon>
        <taxon>Bdellovibrionota</taxon>
        <taxon>Bacteriovoracia</taxon>
        <taxon>Bacteriovoracales</taxon>
        <taxon>Halobacteriovoraceae</taxon>
        <taxon>Halobacteriovorax</taxon>
    </lineage>
</organism>
<dbReference type="AlphaFoldDB" id="A0A1Y5F534"/>
<dbReference type="Pfam" id="PF08843">
    <property type="entry name" value="AbiEii"/>
    <property type="match status" value="1"/>
</dbReference>
<dbReference type="Proteomes" id="UP000196531">
    <property type="component" value="Unassembled WGS sequence"/>
</dbReference>
<evidence type="ECO:0000313" key="3">
    <source>
        <dbReference type="Proteomes" id="UP000196531"/>
    </source>
</evidence>
<comment type="caution">
    <text evidence="2">The sequence shown here is derived from an EMBL/GenBank/DDBJ whole genome shotgun (WGS) entry which is preliminary data.</text>
</comment>
<dbReference type="InterPro" id="IPR014942">
    <property type="entry name" value="AbiEii"/>
</dbReference>